<proteinExistence type="predicted"/>
<dbReference type="KEGG" id="barh:WN72_46150"/>
<organism evidence="1 2">
    <name type="scientific">Bradyrhizobium arachidis</name>
    <dbReference type="NCBI Taxonomy" id="858423"/>
    <lineage>
        <taxon>Bacteria</taxon>
        <taxon>Pseudomonadati</taxon>
        <taxon>Pseudomonadota</taxon>
        <taxon>Alphaproteobacteria</taxon>
        <taxon>Hyphomicrobiales</taxon>
        <taxon>Nitrobacteraceae</taxon>
        <taxon>Bradyrhizobium</taxon>
    </lineage>
</organism>
<dbReference type="InterPro" id="IPR005500">
    <property type="entry name" value="DUF309"/>
</dbReference>
<evidence type="ECO:0000313" key="2">
    <source>
        <dbReference type="Proteomes" id="UP000594015"/>
    </source>
</evidence>
<dbReference type="AlphaFoldDB" id="A0AAE7NVM1"/>
<dbReference type="Proteomes" id="UP000594015">
    <property type="component" value="Chromosome"/>
</dbReference>
<dbReference type="RefSeq" id="WP_027564159.1">
    <property type="nucleotide sequence ID" value="NZ_AXAD01000023.1"/>
</dbReference>
<reference evidence="1 2" key="1">
    <citation type="submission" date="2018-06" db="EMBL/GenBank/DDBJ databases">
        <title>Comparative genomics of Bradyrhizobium nodulating Arachidis hypogaea.</title>
        <authorList>
            <person name="Li Y."/>
        </authorList>
    </citation>
    <scope>NUCLEOTIDE SEQUENCE [LARGE SCALE GENOMIC DNA]</scope>
    <source>
        <strain evidence="1 2">CCBAU 051107</strain>
    </source>
</reference>
<dbReference type="EMBL" id="CP030050">
    <property type="protein sequence ID" value="QOZ72839.1"/>
    <property type="molecule type" value="Genomic_DNA"/>
</dbReference>
<dbReference type="InterPro" id="IPR023203">
    <property type="entry name" value="TTHA0068_sf"/>
</dbReference>
<sequence length="174" mass="18635">MNVPSHAGGQLSWPRWAYVPGEAGGAEADYETLDMAKALVPAAFRGFVPARHPALRYGLALNDRGYFWEAQEVLEAVWAAAPQGGRERILLRACVHIANANLRLRMQRSRSAARLFGDALGELQALNSRKVAAGGDGFVESFPVAALAAQLQAKLDGPELSKADWIALGAIGRS</sequence>
<name>A0AAE7NVM1_9BRAD</name>
<dbReference type="SUPFAM" id="SSF140663">
    <property type="entry name" value="TTHA0068-like"/>
    <property type="match status" value="1"/>
</dbReference>
<evidence type="ECO:0000313" key="1">
    <source>
        <dbReference type="EMBL" id="QOZ72839.1"/>
    </source>
</evidence>
<accession>A0AAE7NVM1</accession>
<gene>
    <name evidence="1" type="ORF">WN72_46150</name>
</gene>
<protein>
    <submittedName>
        <fullName evidence="1">DUF309 domain-containing protein</fullName>
    </submittedName>
</protein>
<dbReference type="Gene3D" id="1.10.3450.10">
    <property type="entry name" value="TTHA0068-like"/>
    <property type="match status" value="1"/>
</dbReference>
<dbReference type="Pfam" id="PF03745">
    <property type="entry name" value="DUF309"/>
    <property type="match status" value="1"/>
</dbReference>